<reference evidence="2 3" key="1">
    <citation type="journal article" date="2015" name="Genome Announc.">
        <title>Complete Genome Sequence of Methylobacterium aquaticum Strain 22A, Isolated from Racomitrium japonicum Moss.</title>
        <authorList>
            <person name="Tani A."/>
            <person name="Ogura Y."/>
            <person name="Hayashi T."/>
            <person name="Kimbara K."/>
        </authorList>
    </citation>
    <scope>NUCLEOTIDE SEQUENCE [LARGE SCALE GENOMIC DNA]</scope>
    <source>
        <strain evidence="2 3">MA-22A</strain>
        <plasmid evidence="3">Plasmid pMaq22A_5p DNA</plasmid>
    </source>
</reference>
<gene>
    <name evidence="2" type="ORF">Maq22A_5p70240</name>
</gene>
<geneLocation type="plasmid" evidence="3">
    <name>pMaq22A_5p DNA</name>
</geneLocation>
<reference evidence="3" key="2">
    <citation type="submission" date="2015-01" db="EMBL/GenBank/DDBJ databases">
        <title>Complete genome sequence of Methylobacterium aquaticum strain 22A.</title>
        <authorList>
            <person name="Tani A."/>
            <person name="Ogura Y."/>
            <person name="Hayashi T."/>
        </authorList>
    </citation>
    <scope>NUCLEOTIDE SEQUENCE [LARGE SCALE GENOMIC DNA]</scope>
    <source>
        <strain evidence="3">MA-22A</strain>
        <plasmid evidence="3">Plasmid pMaq22A_5p DNA</plasmid>
    </source>
</reference>
<evidence type="ECO:0000256" key="1">
    <source>
        <dbReference type="SAM" id="MobiDB-lite"/>
    </source>
</evidence>
<dbReference type="KEGG" id="maqu:Maq22A_5p70240"/>
<protein>
    <submittedName>
        <fullName evidence="2">Uncharacterized protein</fullName>
    </submittedName>
</protein>
<name>A0A1Y0Z934_9HYPH</name>
<feature type="region of interest" description="Disordered" evidence="1">
    <location>
        <begin position="13"/>
        <end position="38"/>
    </location>
</feature>
<keyword evidence="2" id="KW-0614">Plasmid</keyword>
<evidence type="ECO:0000313" key="3">
    <source>
        <dbReference type="Proteomes" id="UP000061432"/>
    </source>
</evidence>
<evidence type="ECO:0000313" key="2">
    <source>
        <dbReference type="EMBL" id="BAR47389.1"/>
    </source>
</evidence>
<dbReference type="AlphaFoldDB" id="A0A1Y0Z934"/>
<sequence length="77" mass="8542">MRSWLLLSISPVRSQPVGSQGPSTPSIEQPFAKQKGLRRTRAAHTALDLWEAIKRAPTRFQPSKCCNDLASEGYDTT</sequence>
<accession>A0A1Y0Z934</accession>
<organism evidence="2 3">
    <name type="scientific">Methylobacterium aquaticum</name>
    <dbReference type="NCBI Taxonomy" id="270351"/>
    <lineage>
        <taxon>Bacteria</taxon>
        <taxon>Pseudomonadati</taxon>
        <taxon>Pseudomonadota</taxon>
        <taxon>Alphaproteobacteria</taxon>
        <taxon>Hyphomicrobiales</taxon>
        <taxon>Methylobacteriaceae</taxon>
        <taxon>Methylobacterium</taxon>
    </lineage>
</organism>
<dbReference type="Proteomes" id="UP000061432">
    <property type="component" value="Plasmid pMaq22A_5p"/>
</dbReference>
<feature type="compositionally biased region" description="Polar residues" evidence="1">
    <location>
        <begin position="13"/>
        <end position="27"/>
    </location>
</feature>
<dbReference type="EMBL" id="AP014709">
    <property type="protein sequence ID" value="BAR47389.1"/>
    <property type="molecule type" value="Genomic_DNA"/>
</dbReference>
<proteinExistence type="predicted"/>